<dbReference type="InterPro" id="IPR045069">
    <property type="entry name" value="MATE_euk"/>
</dbReference>
<feature type="transmembrane region" description="Helical" evidence="6">
    <location>
        <begin position="170"/>
        <end position="188"/>
    </location>
</feature>
<dbReference type="Gramene" id="PSS28523">
    <property type="protein sequence ID" value="PSS28523"/>
    <property type="gene ID" value="CEY00_Acc06204"/>
</dbReference>
<dbReference type="InterPro" id="IPR002528">
    <property type="entry name" value="MATE_fam"/>
</dbReference>
<feature type="transmembrane region" description="Helical" evidence="6">
    <location>
        <begin position="270"/>
        <end position="296"/>
    </location>
</feature>
<evidence type="ECO:0000256" key="3">
    <source>
        <dbReference type="ARBA" id="ARBA00022692"/>
    </source>
</evidence>
<dbReference type="Pfam" id="PF01554">
    <property type="entry name" value="MatE"/>
    <property type="match status" value="2"/>
</dbReference>
<comment type="similarity">
    <text evidence="2 6">Belongs to the multi antimicrobial extrusion (MATE) (TC 2.A.66.1) family.</text>
</comment>
<name>A0A2R6RER9_ACTCC</name>
<evidence type="ECO:0000256" key="2">
    <source>
        <dbReference type="ARBA" id="ARBA00010199"/>
    </source>
</evidence>
<keyword evidence="5 6" id="KW-0472">Membrane</keyword>
<dbReference type="Proteomes" id="UP000241394">
    <property type="component" value="Chromosome LG6"/>
</dbReference>
<feature type="transmembrane region" description="Helical" evidence="6">
    <location>
        <begin position="226"/>
        <end position="249"/>
    </location>
</feature>
<feature type="transmembrane region" description="Helical" evidence="6">
    <location>
        <begin position="308"/>
        <end position="330"/>
    </location>
</feature>
<evidence type="ECO:0000256" key="4">
    <source>
        <dbReference type="ARBA" id="ARBA00022989"/>
    </source>
</evidence>
<keyword evidence="4 6" id="KW-1133">Transmembrane helix</keyword>
<evidence type="ECO:0000313" key="7">
    <source>
        <dbReference type="EMBL" id="PSS28523.1"/>
    </source>
</evidence>
<evidence type="ECO:0000256" key="5">
    <source>
        <dbReference type="ARBA" id="ARBA00023136"/>
    </source>
</evidence>
<evidence type="ECO:0000313" key="8">
    <source>
        <dbReference type="Proteomes" id="UP000241394"/>
    </source>
</evidence>
<dbReference type="GO" id="GO:0042910">
    <property type="term" value="F:xenobiotic transmembrane transporter activity"/>
    <property type="evidence" value="ECO:0007669"/>
    <property type="project" value="InterPro"/>
</dbReference>
<dbReference type="STRING" id="1590841.A0A2R6RER9"/>
<feature type="transmembrane region" description="Helical" evidence="6">
    <location>
        <begin position="421"/>
        <end position="445"/>
    </location>
</feature>
<proteinExistence type="inferred from homology"/>
<accession>A0A2R6RER9</accession>
<dbReference type="OMA" id="LEVWYLM"/>
<dbReference type="GO" id="GO:0016020">
    <property type="term" value="C:membrane"/>
    <property type="evidence" value="ECO:0007669"/>
    <property type="project" value="UniProtKB-SubCell"/>
</dbReference>
<dbReference type="EMBL" id="NKQK01000006">
    <property type="protein sequence ID" value="PSS28523.1"/>
    <property type="molecule type" value="Genomic_DNA"/>
</dbReference>
<feature type="transmembrane region" description="Helical" evidence="6">
    <location>
        <begin position="200"/>
        <end position="220"/>
    </location>
</feature>
<dbReference type="OrthoDB" id="2126698at2759"/>
<dbReference type="CDD" id="cd13132">
    <property type="entry name" value="MATE_eukaryotic"/>
    <property type="match status" value="1"/>
</dbReference>
<dbReference type="NCBIfam" id="TIGR00797">
    <property type="entry name" value="matE"/>
    <property type="match status" value="1"/>
</dbReference>
<gene>
    <name evidence="7" type="ORF">CEY00_Acc06204</name>
</gene>
<keyword evidence="3 6" id="KW-0812">Transmembrane</keyword>
<comment type="subcellular location">
    <subcellularLocation>
        <location evidence="1">Membrane</location>
        <topology evidence="1">Multi-pass membrane protein</topology>
    </subcellularLocation>
</comment>
<feature type="transmembrane region" description="Helical" evidence="6">
    <location>
        <begin position="391"/>
        <end position="414"/>
    </location>
</feature>
<dbReference type="PANTHER" id="PTHR11206">
    <property type="entry name" value="MULTIDRUG RESISTANCE PROTEIN"/>
    <property type="match status" value="1"/>
</dbReference>
<feature type="transmembrane region" description="Helical" evidence="6">
    <location>
        <begin position="133"/>
        <end position="150"/>
    </location>
</feature>
<evidence type="ECO:0000256" key="1">
    <source>
        <dbReference type="ARBA" id="ARBA00004141"/>
    </source>
</evidence>
<sequence length="506" mass="55142">MEQNNKQPLLSHFRRSISSRSSSFVADEDDIKPIQSPRDFFGEFLVESKKLWFLAGPAIFTAVCQYSLGAVTQVFAGHVGTIELAAVSVENSVVAGFSFGLLLGMGSALETLCGQAFGAGQLDMLGVYMQRSWVILNTTSLGLMFLYIFATPLLKLIGQTPEISEAAGTFAVWMIPQLFAYAMVFPLAKFLQAQSKMMAMAVIGAAALVLHMIFSWLLMIKLGMGLVGAAVVLNASWWFIVGAQLLYIFSGTCGRAWSGFSWKAFHNLWGFVKLSLASAIMLCLETWYFMALILFAGYLKNAEIAVDALSICMNILGWTVMVAIGFNAAISVRVSNELGAARPRMAKFSVVVASITSVIIGLLMALVLVIYRRQYPDLFSDSVEVTQAVYVLTPLLGVSIVINSLQPTLSGVAIGAGWQAYVAYVNIGCYYLFGIPLGLGMGYTLEMGVTGIWDGMLSGTIVQTCILLWMIYRTNWNKEASIAGDRIKEWGGKVDPKENDAEHQVC</sequence>
<reference evidence="7 8" key="1">
    <citation type="submission" date="2017-07" db="EMBL/GenBank/DDBJ databases">
        <title>An improved, manually edited Actinidia chinensis var. chinensis (kiwifruit) genome highlights the challenges associated with draft genomes and gene prediction in plants.</title>
        <authorList>
            <person name="Pilkington S."/>
            <person name="Crowhurst R."/>
            <person name="Hilario E."/>
            <person name="Nardozza S."/>
            <person name="Fraser L."/>
            <person name="Peng Y."/>
            <person name="Gunaseelan K."/>
            <person name="Simpson R."/>
            <person name="Tahir J."/>
            <person name="Deroles S."/>
            <person name="Templeton K."/>
            <person name="Luo Z."/>
            <person name="Davy M."/>
            <person name="Cheng C."/>
            <person name="Mcneilage M."/>
            <person name="Scaglione D."/>
            <person name="Liu Y."/>
            <person name="Zhang Q."/>
            <person name="Datson P."/>
            <person name="De Silva N."/>
            <person name="Gardiner S."/>
            <person name="Bassett H."/>
            <person name="Chagne D."/>
            <person name="Mccallum J."/>
            <person name="Dzierzon H."/>
            <person name="Deng C."/>
            <person name="Wang Y.-Y."/>
            <person name="Barron N."/>
            <person name="Manako K."/>
            <person name="Bowen J."/>
            <person name="Foster T."/>
            <person name="Erridge Z."/>
            <person name="Tiffin H."/>
            <person name="Waite C."/>
            <person name="Davies K."/>
            <person name="Grierson E."/>
            <person name="Laing W."/>
            <person name="Kirk R."/>
            <person name="Chen X."/>
            <person name="Wood M."/>
            <person name="Montefiori M."/>
            <person name="Brummell D."/>
            <person name="Schwinn K."/>
            <person name="Catanach A."/>
            <person name="Fullerton C."/>
            <person name="Li D."/>
            <person name="Meiyalaghan S."/>
            <person name="Nieuwenhuizen N."/>
            <person name="Read N."/>
            <person name="Prakash R."/>
            <person name="Hunter D."/>
            <person name="Zhang H."/>
            <person name="Mckenzie M."/>
            <person name="Knabel M."/>
            <person name="Harris A."/>
            <person name="Allan A."/>
            <person name="Chen A."/>
            <person name="Janssen B."/>
            <person name="Plunkett B."/>
            <person name="Dwamena C."/>
            <person name="Voogd C."/>
            <person name="Leif D."/>
            <person name="Lafferty D."/>
            <person name="Souleyre E."/>
            <person name="Varkonyi-Gasic E."/>
            <person name="Gambi F."/>
            <person name="Hanley J."/>
            <person name="Yao J.-L."/>
            <person name="Cheung J."/>
            <person name="David K."/>
            <person name="Warren B."/>
            <person name="Marsh K."/>
            <person name="Snowden K."/>
            <person name="Lin-Wang K."/>
            <person name="Brian L."/>
            <person name="Martinez-Sanchez M."/>
            <person name="Wang M."/>
            <person name="Ileperuma N."/>
            <person name="Macnee N."/>
            <person name="Campin R."/>
            <person name="Mcatee P."/>
            <person name="Drummond R."/>
            <person name="Espley R."/>
            <person name="Ireland H."/>
            <person name="Wu R."/>
            <person name="Atkinson R."/>
            <person name="Karunairetnam S."/>
            <person name="Bulley S."/>
            <person name="Chunkath S."/>
            <person name="Hanley Z."/>
            <person name="Storey R."/>
            <person name="Thrimawithana A."/>
            <person name="Thomson S."/>
            <person name="David C."/>
            <person name="Testolin R."/>
        </authorList>
    </citation>
    <scope>NUCLEOTIDE SEQUENCE [LARGE SCALE GENOMIC DNA]</scope>
    <source>
        <strain evidence="8">cv. Red5</strain>
        <tissue evidence="7">Young leaf</tissue>
    </source>
</reference>
<dbReference type="GO" id="GO:0015297">
    <property type="term" value="F:antiporter activity"/>
    <property type="evidence" value="ECO:0007669"/>
    <property type="project" value="InterPro"/>
</dbReference>
<evidence type="ECO:0000256" key="6">
    <source>
        <dbReference type="RuleBase" id="RU004914"/>
    </source>
</evidence>
<feature type="transmembrane region" description="Helical" evidence="6">
    <location>
        <begin position="350"/>
        <end position="371"/>
    </location>
</feature>
<keyword evidence="8" id="KW-1185">Reference proteome</keyword>
<dbReference type="FunCoup" id="A0A2R6RER9">
    <property type="interactions" value="5"/>
</dbReference>
<dbReference type="AlphaFoldDB" id="A0A2R6RER9"/>
<feature type="transmembrane region" description="Helical" evidence="6">
    <location>
        <begin position="451"/>
        <end position="472"/>
    </location>
</feature>
<protein>
    <recommendedName>
        <fullName evidence="6">Protein DETOXIFICATION</fullName>
    </recommendedName>
    <alternativeName>
        <fullName evidence="6">Multidrug and toxic compound extrusion protein</fullName>
    </alternativeName>
</protein>
<comment type="caution">
    <text evidence="7">The sequence shown here is derived from an EMBL/GenBank/DDBJ whole genome shotgun (WGS) entry which is preliminary data.</text>
</comment>
<organism evidence="7 8">
    <name type="scientific">Actinidia chinensis var. chinensis</name>
    <name type="common">Chinese soft-hair kiwi</name>
    <dbReference type="NCBI Taxonomy" id="1590841"/>
    <lineage>
        <taxon>Eukaryota</taxon>
        <taxon>Viridiplantae</taxon>
        <taxon>Streptophyta</taxon>
        <taxon>Embryophyta</taxon>
        <taxon>Tracheophyta</taxon>
        <taxon>Spermatophyta</taxon>
        <taxon>Magnoliopsida</taxon>
        <taxon>eudicotyledons</taxon>
        <taxon>Gunneridae</taxon>
        <taxon>Pentapetalae</taxon>
        <taxon>asterids</taxon>
        <taxon>Ericales</taxon>
        <taxon>Actinidiaceae</taxon>
        <taxon>Actinidia</taxon>
    </lineage>
</organism>
<dbReference type="InParanoid" id="A0A2R6RER9"/>
<dbReference type="GO" id="GO:1990961">
    <property type="term" value="P:xenobiotic detoxification by transmembrane export across the plasma membrane"/>
    <property type="evidence" value="ECO:0007669"/>
    <property type="project" value="InterPro"/>
</dbReference>
<reference evidence="8" key="2">
    <citation type="journal article" date="2018" name="BMC Genomics">
        <title>A manually annotated Actinidia chinensis var. chinensis (kiwifruit) genome highlights the challenges associated with draft genomes and gene prediction in plants.</title>
        <authorList>
            <person name="Pilkington S.M."/>
            <person name="Crowhurst R."/>
            <person name="Hilario E."/>
            <person name="Nardozza S."/>
            <person name="Fraser L."/>
            <person name="Peng Y."/>
            <person name="Gunaseelan K."/>
            <person name="Simpson R."/>
            <person name="Tahir J."/>
            <person name="Deroles S.C."/>
            <person name="Templeton K."/>
            <person name="Luo Z."/>
            <person name="Davy M."/>
            <person name="Cheng C."/>
            <person name="McNeilage M."/>
            <person name="Scaglione D."/>
            <person name="Liu Y."/>
            <person name="Zhang Q."/>
            <person name="Datson P."/>
            <person name="De Silva N."/>
            <person name="Gardiner S.E."/>
            <person name="Bassett H."/>
            <person name="Chagne D."/>
            <person name="McCallum J."/>
            <person name="Dzierzon H."/>
            <person name="Deng C."/>
            <person name="Wang Y.Y."/>
            <person name="Barron L."/>
            <person name="Manako K."/>
            <person name="Bowen J."/>
            <person name="Foster T.M."/>
            <person name="Erridge Z.A."/>
            <person name="Tiffin H."/>
            <person name="Waite C.N."/>
            <person name="Davies K.M."/>
            <person name="Grierson E.P."/>
            <person name="Laing W.A."/>
            <person name="Kirk R."/>
            <person name="Chen X."/>
            <person name="Wood M."/>
            <person name="Montefiori M."/>
            <person name="Brummell D.A."/>
            <person name="Schwinn K.E."/>
            <person name="Catanach A."/>
            <person name="Fullerton C."/>
            <person name="Li D."/>
            <person name="Meiyalaghan S."/>
            <person name="Nieuwenhuizen N."/>
            <person name="Read N."/>
            <person name="Prakash R."/>
            <person name="Hunter D."/>
            <person name="Zhang H."/>
            <person name="McKenzie M."/>
            <person name="Knabel M."/>
            <person name="Harris A."/>
            <person name="Allan A.C."/>
            <person name="Gleave A."/>
            <person name="Chen A."/>
            <person name="Janssen B.J."/>
            <person name="Plunkett B."/>
            <person name="Ampomah-Dwamena C."/>
            <person name="Voogd C."/>
            <person name="Leif D."/>
            <person name="Lafferty D."/>
            <person name="Souleyre E.J.F."/>
            <person name="Varkonyi-Gasic E."/>
            <person name="Gambi F."/>
            <person name="Hanley J."/>
            <person name="Yao J.L."/>
            <person name="Cheung J."/>
            <person name="David K.M."/>
            <person name="Warren B."/>
            <person name="Marsh K."/>
            <person name="Snowden K.C."/>
            <person name="Lin-Wang K."/>
            <person name="Brian L."/>
            <person name="Martinez-Sanchez M."/>
            <person name="Wang M."/>
            <person name="Ileperuma N."/>
            <person name="Macnee N."/>
            <person name="Campin R."/>
            <person name="McAtee P."/>
            <person name="Drummond R.S.M."/>
            <person name="Espley R.V."/>
            <person name="Ireland H.S."/>
            <person name="Wu R."/>
            <person name="Atkinson R.G."/>
            <person name="Karunairetnam S."/>
            <person name="Bulley S."/>
            <person name="Chunkath S."/>
            <person name="Hanley Z."/>
            <person name="Storey R."/>
            <person name="Thrimawithana A.H."/>
            <person name="Thomson S."/>
            <person name="David C."/>
            <person name="Testolin R."/>
            <person name="Huang H."/>
            <person name="Hellens R.P."/>
            <person name="Schaffer R.J."/>
        </authorList>
    </citation>
    <scope>NUCLEOTIDE SEQUENCE [LARGE SCALE GENOMIC DNA]</scope>
    <source>
        <strain evidence="8">cv. Red5</strain>
    </source>
</reference>